<evidence type="ECO:0000313" key="2">
    <source>
        <dbReference type="Ensembl" id="ENSCAFP00030006410.1"/>
    </source>
</evidence>
<reference evidence="2" key="2">
    <citation type="submission" date="2025-08" db="UniProtKB">
        <authorList>
            <consortium name="Ensembl"/>
        </authorList>
    </citation>
    <scope>IDENTIFICATION</scope>
</reference>
<feature type="compositionally biased region" description="Low complexity" evidence="1">
    <location>
        <begin position="511"/>
        <end position="526"/>
    </location>
</feature>
<accession>A0A8C0MAS2</accession>
<name>A0A8C0MAS2_CANLF</name>
<feature type="compositionally biased region" description="Pro residues" evidence="1">
    <location>
        <begin position="490"/>
        <end position="510"/>
    </location>
</feature>
<evidence type="ECO:0000313" key="3">
    <source>
        <dbReference type="Proteomes" id="UP000694429"/>
    </source>
</evidence>
<feature type="region of interest" description="Disordered" evidence="1">
    <location>
        <begin position="83"/>
        <end position="183"/>
    </location>
</feature>
<feature type="region of interest" description="Disordered" evidence="1">
    <location>
        <begin position="450"/>
        <end position="544"/>
    </location>
</feature>
<feature type="compositionally biased region" description="Gly residues" evidence="1">
    <location>
        <begin position="527"/>
        <end position="543"/>
    </location>
</feature>
<proteinExistence type="predicted"/>
<feature type="compositionally biased region" description="Pro residues" evidence="1">
    <location>
        <begin position="384"/>
        <end position="409"/>
    </location>
</feature>
<protein>
    <submittedName>
        <fullName evidence="2">Uncharacterized protein</fullName>
    </submittedName>
</protein>
<feature type="compositionally biased region" description="Low complexity" evidence="1">
    <location>
        <begin position="460"/>
        <end position="471"/>
    </location>
</feature>
<feature type="region of interest" description="Disordered" evidence="1">
    <location>
        <begin position="356"/>
        <end position="417"/>
    </location>
</feature>
<evidence type="ECO:0000256" key="1">
    <source>
        <dbReference type="SAM" id="MobiDB-lite"/>
    </source>
</evidence>
<feature type="region of interest" description="Disordered" evidence="1">
    <location>
        <begin position="271"/>
        <end position="307"/>
    </location>
</feature>
<feature type="compositionally biased region" description="Pro residues" evidence="1">
    <location>
        <begin position="116"/>
        <end position="127"/>
    </location>
</feature>
<organism evidence="2 3">
    <name type="scientific">Canis lupus familiaris</name>
    <name type="common">Dog</name>
    <name type="synonym">Canis familiaris</name>
    <dbReference type="NCBI Taxonomy" id="9615"/>
    <lineage>
        <taxon>Eukaryota</taxon>
        <taxon>Metazoa</taxon>
        <taxon>Chordata</taxon>
        <taxon>Craniata</taxon>
        <taxon>Vertebrata</taxon>
        <taxon>Euteleostomi</taxon>
        <taxon>Mammalia</taxon>
        <taxon>Eutheria</taxon>
        <taxon>Laurasiatheria</taxon>
        <taxon>Carnivora</taxon>
        <taxon>Caniformia</taxon>
        <taxon>Canidae</taxon>
        <taxon>Canis</taxon>
    </lineage>
</organism>
<feature type="compositionally biased region" description="Pro residues" evidence="1">
    <location>
        <begin position="95"/>
        <end position="108"/>
    </location>
</feature>
<sequence length="563" mass="58836">SIFPARICLAFVRIPPFPLETRLRVARRGRPCWLTRLLKLDPGCPGWGGGGVGQGSGTPKGRWGGGALHLRQETWLTGDVAAARPPWPRTHLPPASVPAPPAPAPAPAPAASSTPLPAPPRTPPPGVPRRSGSSCERGGGGSGWVGARWGGPSPEPRASRSLEEPSLQTLSARPCKGSTPQLQEEAGARWAAAARGVEGARPERRPLLGPHPALASVHRLLLEAFADLEVDLGGAHGGGRLDVELVPVLADLHVRLGRRRHRHLPEHGVHTCRATRAAPPDPWPRTPAAKRSRASPNPRPNFREEKLRLSEGKWLSLRSAMNSWPGPASQRVSKWQVPGPPWTPARVLLALTQRRQAEPSGGGGDGARLRGSPHRRPRGGPGTLPLPSPSPRGLPPPGPVPEPAGPGTPEPLVLVGAHPPARLPSALRSSSKFSLLRIFQVPAKLGMARRRAAGGGRRAGGQLRRGGLTAGCRAETDARRPARAPGVPGRAPPAPPPAPPPPRPRPPRPAPGLAAAPLAPALLQLGDGPGGGWAQRGGAGRGGSWRSTAAFSLLVCTLRITVI</sequence>
<reference evidence="2" key="1">
    <citation type="submission" date="2019-03" db="EMBL/GenBank/DDBJ databases">
        <authorList>
            <person name="Warren W.C."/>
            <person name="Johnson G.S."/>
        </authorList>
    </citation>
    <scope>NUCLEOTIDE SEQUENCE [LARGE SCALE GENOMIC DNA]</scope>
    <source>
        <strain evidence="2">Basenji</strain>
    </source>
</reference>
<dbReference type="AlphaFoldDB" id="A0A8C0MAS2"/>
<dbReference type="Ensembl" id="ENSCAFT00030007314.1">
    <property type="protein sequence ID" value="ENSCAFP00030006410.1"/>
    <property type="gene ID" value="ENSCAFG00030003967.1"/>
</dbReference>
<dbReference type="Proteomes" id="UP000694429">
    <property type="component" value="Chromosome 3"/>
</dbReference>